<organism evidence="1">
    <name type="scientific">marine metagenome</name>
    <dbReference type="NCBI Taxonomy" id="408172"/>
    <lineage>
        <taxon>unclassified sequences</taxon>
        <taxon>metagenomes</taxon>
        <taxon>ecological metagenomes</taxon>
    </lineage>
</organism>
<dbReference type="AlphaFoldDB" id="A0A381W534"/>
<sequence length="37" mass="4265">MTFLTELHMHFPLAIGGLVLTEQSDQDPPRILNVPFW</sequence>
<accession>A0A381W534</accession>
<evidence type="ECO:0000313" key="1">
    <source>
        <dbReference type="EMBL" id="SVA47614.1"/>
    </source>
</evidence>
<name>A0A381W534_9ZZZZ</name>
<proteinExistence type="predicted"/>
<reference evidence="1" key="1">
    <citation type="submission" date="2018-05" db="EMBL/GenBank/DDBJ databases">
        <authorList>
            <person name="Lanie J.A."/>
            <person name="Ng W.-L."/>
            <person name="Kazmierczak K.M."/>
            <person name="Andrzejewski T.M."/>
            <person name="Davidsen T.M."/>
            <person name="Wayne K.J."/>
            <person name="Tettelin H."/>
            <person name="Glass J.I."/>
            <person name="Rusch D."/>
            <person name="Podicherti R."/>
            <person name="Tsui H.-C.T."/>
            <person name="Winkler M.E."/>
        </authorList>
    </citation>
    <scope>NUCLEOTIDE SEQUENCE</scope>
</reference>
<dbReference type="EMBL" id="UINC01010727">
    <property type="protein sequence ID" value="SVA47614.1"/>
    <property type="molecule type" value="Genomic_DNA"/>
</dbReference>
<protein>
    <submittedName>
        <fullName evidence="1">Uncharacterized protein</fullName>
    </submittedName>
</protein>
<gene>
    <name evidence="1" type="ORF">METZ01_LOCUS100468</name>
</gene>